<evidence type="ECO:0000313" key="9">
    <source>
        <dbReference type="EMBL" id="BAL52625.1"/>
    </source>
</evidence>
<proteinExistence type="inferred from homology"/>
<dbReference type="FunFam" id="3.40.640.10:FF:000033">
    <property type="entry name" value="Aspartate aminotransferase"/>
    <property type="match status" value="1"/>
</dbReference>
<dbReference type="GO" id="GO:0008483">
    <property type="term" value="F:transaminase activity"/>
    <property type="evidence" value="ECO:0007669"/>
    <property type="project" value="UniProtKB-KW"/>
</dbReference>
<dbReference type="PANTHER" id="PTHR46383:SF1">
    <property type="entry name" value="ASPARTATE AMINOTRANSFERASE"/>
    <property type="match status" value="1"/>
</dbReference>
<evidence type="ECO:0000256" key="4">
    <source>
        <dbReference type="ARBA" id="ARBA00022679"/>
    </source>
</evidence>
<dbReference type="PANTHER" id="PTHR46383">
    <property type="entry name" value="ASPARTATE AMINOTRANSFERASE"/>
    <property type="match status" value="1"/>
</dbReference>
<dbReference type="InterPro" id="IPR015421">
    <property type="entry name" value="PyrdxlP-dep_Trfase_major"/>
</dbReference>
<dbReference type="InterPro" id="IPR050596">
    <property type="entry name" value="AspAT/PAT-like"/>
</dbReference>
<dbReference type="AlphaFoldDB" id="H5S8Y9"/>
<evidence type="ECO:0000313" key="8">
    <source>
        <dbReference type="EMBL" id="BAL52484.1"/>
    </source>
</evidence>
<dbReference type="Gene3D" id="3.40.640.10">
    <property type="entry name" value="Type I PLP-dependent aspartate aminotransferase-like (Major domain)"/>
    <property type="match status" value="1"/>
</dbReference>
<dbReference type="EMBL" id="AP011634">
    <property type="protein sequence ID" value="BAL52625.1"/>
    <property type="molecule type" value="Genomic_DNA"/>
</dbReference>
<evidence type="ECO:0000256" key="2">
    <source>
        <dbReference type="ARBA" id="ARBA00007441"/>
    </source>
</evidence>
<evidence type="ECO:0000256" key="5">
    <source>
        <dbReference type="ARBA" id="ARBA00022898"/>
    </source>
</evidence>
<keyword evidence="5" id="KW-0663">Pyridoxal phosphate</keyword>
<dbReference type="InterPro" id="IPR004838">
    <property type="entry name" value="NHTrfase_class1_PyrdxlP-BS"/>
</dbReference>
<gene>
    <name evidence="8" type="ORF">HGMM_F01E02C27</name>
    <name evidence="9" type="ORF">HGMM_F01H03C27</name>
</gene>
<dbReference type="InterPro" id="IPR015424">
    <property type="entry name" value="PyrdxlP-dep_Trfase"/>
</dbReference>
<comment type="similarity">
    <text evidence="2 6">Belongs to the class-I pyridoxal-phosphate-dependent aminotransferase family.</text>
</comment>
<dbReference type="InterPro" id="IPR015422">
    <property type="entry name" value="PyrdxlP-dep_Trfase_small"/>
</dbReference>
<reference evidence="9" key="2">
    <citation type="journal article" date="2012" name="PLoS ONE">
        <title>A Deeply Branching Thermophilic Bacterium with an Ancient Acetyl-CoA Pathway Dominates a Subsurface Ecosystem.</title>
        <authorList>
            <person name="Takami H."/>
            <person name="Noguchi H."/>
            <person name="Takaki Y."/>
            <person name="Uchiyama I."/>
            <person name="Toyoda A."/>
            <person name="Nishi S."/>
            <person name="Chee G.-J."/>
            <person name="Arai W."/>
            <person name="Nunoura T."/>
            <person name="Itoh T."/>
            <person name="Hattori M."/>
            <person name="Takai K."/>
        </authorList>
    </citation>
    <scope>NUCLEOTIDE SEQUENCE</scope>
</reference>
<evidence type="ECO:0000259" key="7">
    <source>
        <dbReference type="Pfam" id="PF00155"/>
    </source>
</evidence>
<evidence type="ECO:0000256" key="1">
    <source>
        <dbReference type="ARBA" id="ARBA00001933"/>
    </source>
</evidence>
<dbReference type="PROSITE" id="PS00105">
    <property type="entry name" value="AA_TRANSFER_CLASS_1"/>
    <property type="match status" value="1"/>
</dbReference>
<dbReference type="EC" id="2.6.1.-" evidence="6"/>
<dbReference type="InterPro" id="IPR004839">
    <property type="entry name" value="Aminotransferase_I/II_large"/>
</dbReference>
<dbReference type="GO" id="GO:0030170">
    <property type="term" value="F:pyridoxal phosphate binding"/>
    <property type="evidence" value="ECO:0007669"/>
    <property type="project" value="InterPro"/>
</dbReference>
<dbReference type="Pfam" id="PF00155">
    <property type="entry name" value="Aminotran_1_2"/>
    <property type="match status" value="1"/>
</dbReference>
<accession>H5S8Y9</accession>
<organism evidence="9">
    <name type="scientific">uncultured Acetothermia bacterium</name>
    <dbReference type="NCBI Taxonomy" id="236499"/>
    <lineage>
        <taxon>Bacteria</taxon>
        <taxon>Candidatus Bipolaricaulota</taxon>
        <taxon>environmental samples</taxon>
    </lineage>
</organism>
<evidence type="ECO:0000256" key="6">
    <source>
        <dbReference type="RuleBase" id="RU000481"/>
    </source>
</evidence>
<comment type="cofactor">
    <cofactor evidence="1 6">
        <name>pyridoxal 5'-phosphate</name>
        <dbReference type="ChEBI" id="CHEBI:597326"/>
    </cofactor>
</comment>
<dbReference type="Gene3D" id="3.90.1150.10">
    <property type="entry name" value="Aspartate Aminotransferase, domain 1"/>
    <property type="match status" value="1"/>
</dbReference>
<evidence type="ECO:0000256" key="3">
    <source>
        <dbReference type="ARBA" id="ARBA00022576"/>
    </source>
</evidence>
<name>H5S8Y9_9BACT</name>
<keyword evidence="3 6" id="KW-0032">Aminotransferase</keyword>
<dbReference type="CDD" id="cd00609">
    <property type="entry name" value="AAT_like"/>
    <property type="match status" value="1"/>
</dbReference>
<dbReference type="EMBL" id="AP011629">
    <property type="protein sequence ID" value="BAL52484.1"/>
    <property type="molecule type" value="Genomic_DNA"/>
</dbReference>
<keyword evidence="4 6" id="KW-0808">Transferase</keyword>
<protein>
    <recommendedName>
        <fullName evidence="6">Aminotransferase</fullName>
        <ecNumber evidence="6">2.6.1.-</ecNumber>
    </recommendedName>
</protein>
<dbReference type="GO" id="GO:0006520">
    <property type="term" value="P:amino acid metabolic process"/>
    <property type="evidence" value="ECO:0007669"/>
    <property type="project" value="InterPro"/>
</dbReference>
<sequence>MKLAERVTQITPSATMAVKRAADELKRRGVDVIDLGPGEPDFPTPEHIKRAAQEALAQNFTKYTAETGIWELRDAIAQKYNREYRTHYTAENVLVTSGAKQALYNIAAALLEPGDEVLIPIPYWVSFPEQIKLVGAKPVLIQPKGDFQVSADLIKEYMTQRTKALILNSPNNPAGVVLDRKQLQKIVELAQHHRLWVIYDECYEKFLYEGEHVSVVECDTERAIAVSSASKTYAMTGWRIGWSVAPKELTQAMAAVQSHTTSHPSSISQKAAVAALTGDQSCVQQMLAEYRKRREFVLRELRAIDGIEFTVPQGAFFVFPNVERFFNEQIKNSVDLARFLLERHHVAVVPGAAFGAEGYMRISYATSLEQLREGLKRLREGLAQLYE</sequence>
<reference evidence="9" key="1">
    <citation type="journal article" date="2005" name="Environ. Microbiol.">
        <title>Genetic and functional properties of uncultivated thermophilic crenarchaeotes from a subsurface gold mine as revealed by analysis of genome fragments.</title>
        <authorList>
            <person name="Nunoura T."/>
            <person name="Hirayama H."/>
            <person name="Takami H."/>
            <person name="Oida H."/>
            <person name="Nishi S."/>
            <person name="Shimamura S."/>
            <person name="Suzuki Y."/>
            <person name="Inagaki F."/>
            <person name="Takai K."/>
            <person name="Nealson K.H."/>
            <person name="Horikoshi K."/>
        </authorList>
    </citation>
    <scope>NUCLEOTIDE SEQUENCE</scope>
</reference>
<dbReference type="SUPFAM" id="SSF53383">
    <property type="entry name" value="PLP-dependent transferases"/>
    <property type="match status" value="1"/>
</dbReference>
<feature type="domain" description="Aminotransferase class I/classII large" evidence="7">
    <location>
        <begin position="31"/>
        <end position="378"/>
    </location>
</feature>